<evidence type="ECO:0000259" key="1">
    <source>
        <dbReference type="Pfam" id="PF00383"/>
    </source>
</evidence>
<feature type="non-terminal residue" evidence="2">
    <location>
        <position position="1"/>
    </location>
</feature>
<reference evidence="2" key="1">
    <citation type="submission" date="2021-02" db="EMBL/GenBank/DDBJ databases">
        <authorList>
            <person name="Nowell W R."/>
        </authorList>
    </citation>
    <scope>NUCLEOTIDE SEQUENCE</scope>
</reference>
<dbReference type="Gene3D" id="3.40.140.10">
    <property type="entry name" value="Cytidine Deaminase, domain 2"/>
    <property type="match status" value="1"/>
</dbReference>
<dbReference type="Pfam" id="PF00383">
    <property type="entry name" value="dCMP_cyt_deam_1"/>
    <property type="match status" value="1"/>
</dbReference>
<dbReference type="GO" id="GO:0003824">
    <property type="term" value="F:catalytic activity"/>
    <property type="evidence" value="ECO:0007669"/>
    <property type="project" value="InterPro"/>
</dbReference>
<dbReference type="InterPro" id="IPR016193">
    <property type="entry name" value="Cytidine_deaminase-like"/>
</dbReference>
<accession>A0A818AP64</accession>
<name>A0A818AP64_9BILA</name>
<evidence type="ECO:0000313" key="3">
    <source>
        <dbReference type="Proteomes" id="UP000663865"/>
    </source>
</evidence>
<dbReference type="CDD" id="cd01285">
    <property type="entry name" value="nucleoside_deaminase"/>
    <property type="match status" value="1"/>
</dbReference>
<organism evidence="2 3">
    <name type="scientific">Rotaria socialis</name>
    <dbReference type="NCBI Taxonomy" id="392032"/>
    <lineage>
        <taxon>Eukaryota</taxon>
        <taxon>Metazoa</taxon>
        <taxon>Spiralia</taxon>
        <taxon>Gnathifera</taxon>
        <taxon>Rotifera</taxon>
        <taxon>Eurotatoria</taxon>
        <taxon>Bdelloidea</taxon>
        <taxon>Philodinida</taxon>
        <taxon>Philodinidae</taxon>
        <taxon>Rotaria</taxon>
    </lineage>
</organism>
<proteinExistence type="predicted"/>
<dbReference type="EMBL" id="CAJNYV010001206">
    <property type="protein sequence ID" value="CAF3409783.1"/>
    <property type="molecule type" value="Genomic_DNA"/>
</dbReference>
<evidence type="ECO:0000313" key="2">
    <source>
        <dbReference type="EMBL" id="CAF3409783.1"/>
    </source>
</evidence>
<dbReference type="AlphaFoldDB" id="A0A818AP64"/>
<gene>
    <name evidence="2" type="ORF">KIK155_LOCUS8924</name>
</gene>
<sequence>HILKINMNTVELINRFLAVIQLDILPKARDCITRGNGTFGAAILKKSDLSLIIAEVNNVVDNPMWHGEVNVIKKLWETNDRSNIPDPKDCIFLSTHEPCSLCLSAITWSGYDNFYYLFSYEDTRDRFNMPYDIQILKEVFGNSEDNRPFYNRKNEFWNSYNIQEMIKDLDASDHDRQTLLNRMNDIIDQYTVLSDIYEANTSKPVVYKF</sequence>
<comment type="caution">
    <text evidence="2">The sequence shown here is derived from an EMBL/GenBank/DDBJ whole genome shotgun (WGS) entry which is preliminary data.</text>
</comment>
<protein>
    <recommendedName>
        <fullName evidence="1">CMP/dCMP-type deaminase domain-containing protein</fullName>
    </recommendedName>
</protein>
<dbReference type="InterPro" id="IPR002125">
    <property type="entry name" value="CMP_dCMP_dom"/>
</dbReference>
<feature type="domain" description="CMP/dCMP-type deaminase" evidence="1">
    <location>
        <begin position="28"/>
        <end position="116"/>
    </location>
</feature>
<dbReference type="Proteomes" id="UP000663865">
    <property type="component" value="Unassembled WGS sequence"/>
</dbReference>
<dbReference type="SUPFAM" id="SSF53927">
    <property type="entry name" value="Cytidine deaminase-like"/>
    <property type="match status" value="1"/>
</dbReference>